<reference evidence="2" key="1">
    <citation type="submission" date="2020-07" db="EMBL/GenBank/DDBJ databases">
        <title>Complete genome sequencing of Coprobacter sp. strain 2CBH44.</title>
        <authorList>
            <person name="Sakamoto M."/>
            <person name="Murakami T."/>
            <person name="Mori H."/>
        </authorList>
    </citation>
    <scope>NUCLEOTIDE SEQUENCE [LARGE SCALE GENOMIC DNA]</scope>
    <source>
        <strain evidence="2">2CBH44</strain>
    </source>
</reference>
<dbReference type="EMBL" id="AP023322">
    <property type="protein sequence ID" value="BCI62257.1"/>
    <property type="molecule type" value="Genomic_DNA"/>
</dbReference>
<gene>
    <name evidence="1" type="ORF">Cop2CBH44_06100</name>
</gene>
<evidence type="ECO:0000313" key="2">
    <source>
        <dbReference type="Proteomes" id="UP000594042"/>
    </source>
</evidence>
<dbReference type="Proteomes" id="UP000594042">
    <property type="component" value="Chromosome"/>
</dbReference>
<dbReference type="PANTHER" id="PTHR37835">
    <property type="entry name" value="ALPHA-CLOSTRIPAIN"/>
    <property type="match status" value="1"/>
</dbReference>
<protein>
    <submittedName>
        <fullName evidence="1">Clostripain</fullName>
    </submittedName>
</protein>
<dbReference type="Gene3D" id="3.40.50.11970">
    <property type="match status" value="1"/>
</dbReference>
<dbReference type="InterPro" id="IPR005077">
    <property type="entry name" value="Peptidase_C11"/>
</dbReference>
<organism evidence="1 2">
    <name type="scientific">Coprobacter secundus subsp. similis</name>
    <dbReference type="NCBI Taxonomy" id="2751153"/>
    <lineage>
        <taxon>Bacteria</taxon>
        <taxon>Pseudomonadati</taxon>
        <taxon>Bacteroidota</taxon>
        <taxon>Bacteroidia</taxon>
        <taxon>Bacteroidales</taxon>
        <taxon>Barnesiellaceae</taxon>
        <taxon>Coprobacter</taxon>
    </lineage>
</organism>
<proteinExistence type="predicted"/>
<dbReference type="PANTHER" id="PTHR37835:SF1">
    <property type="entry name" value="ALPHA-CLOSTRIPAIN"/>
    <property type="match status" value="1"/>
</dbReference>
<dbReference type="Pfam" id="PF03415">
    <property type="entry name" value="Peptidase_C11"/>
    <property type="match status" value="1"/>
</dbReference>
<evidence type="ECO:0000313" key="1">
    <source>
        <dbReference type="EMBL" id="BCI62257.1"/>
    </source>
</evidence>
<keyword evidence="2" id="KW-1185">Reference proteome</keyword>
<accession>A0A7G1HXC7</accession>
<dbReference type="KEGG" id="copr:Cop2CBH44_06100"/>
<dbReference type="AlphaFoldDB" id="A0A7G1HXC7"/>
<name>A0A7G1HXC7_9BACT</name>
<dbReference type="RefSeq" id="WP_021930211.1">
    <property type="nucleotide sequence ID" value="NZ_AP023322.1"/>
</dbReference>
<dbReference type="PROSITE" id="PS51257">
    <property type="entry name" value="PROKAR_LIPOPROTEIN"/>
    <property type="match status" value="1"/>
</dbReference>
<sequence>MNSKFQIIDILYLFFSVFLFTGCQKENFVVEAPVDRTVLVYMLANNNLSEYANQNIELMLSAASKGALNGGNLIVYLDDKKGNSQLIRITQSKEYKVIKKYGERNSANSMVLKEVIEDMMSMYPAKDYGLIFWGHGSGWMEGTTSQTMYNLQKRNLSGLPLTRAYGVDGNYWMNIDDLVEGIPDNTFHFILFDVCYMAGIETAYALRNKTEFLIASATEVMGNGYPYDLIIPHIYRNSLVLENICESFYHYYTQQTYPYASVSLIHSESLDSLARVVKKIRNIYKEKYLLPDRTSIQQFGRNEFNNKFFDMNDFISNVVPTDSEEYKEFSNQLQLAIPYVNYTNSFFEIALEKYCGLSIYIPLPNEKNDFYDNLEWSKAINN</sequence>